<evidence type="ECO:0000313" key="2">
    <source>
        <dbReference type="EMBL" id="QDX25495.1"/>
    </source>
</evidence>
<keyword evidence="2" id="KW-0540">Nuclease</keyword>
<dbReference type="PANTHER" id="PTHR38590">
    <property type="entry name" value="BLL0828 PROTEIN"/>
    <property type="match status" value="1"/>
</dbReference>
<accession>A0A518RDE2</accession>
<dbReference type="SUPFAM" id="SSF52980">
    <property type="entry name" value="Restriction endonuclease-like"/>
    <property type="match status" value="1"/>
</dbReference>
<dbReference type="GO" id="GO:0004519">
    <property type="term" value="F:endonuclease activity"/>
    <property type="evidence" value="ECO:0007669"/>
    <property type="project" value="UniProtKB-KW"/>
</dbReference>
<dbReference type="Pfam" id="PF04480">
    <property type="entry name" value="DUF559"/>
    <property type="match status" value="1"/>
</dbReference>
<evidence type="ECO:0000313" key="3">
    <source>
        <dbReference type="Proteomes" id="UP000318055"/>
    </source>
</evidence>
<protein>
    <submittedName>
        <fullName evidence="2">Endonuclease domain-containing protein</fullName>
    </submittedName>
</protein>
<sequence>MRQNPTPPEAHLWYHLRAKRFEATKFRFQTVLGSYIVDFTSRTAMLAIEIDGDTHATQQDYDATRTSYLECEGFRVLRFTNSDVMTNLDAVLTTIANAISERRK</sequence>
<dbReference type="Proteomes" id="UP000318055">
    <property type="component" value="Chromosome"/>
</dbReference>
<reference evidence="2 3" key="1">
    <citation type="submission" date="2019-07" db="EMBL/GenBank/DDBJ databases">
        <title>Sphingomonas alkalisoli sp. nov., isolated from rhizosphere soil of Suaedae salsa.</title>
        <authorList>
            <person name="Zhang H."/>
            <person name="Xu L."/>
            <person name="Zhang J.-X."/>
            <person name="Sun J.-Q."/>
        </authorList>
    </citation>
    <scope>NUCLEOTIDE SEQUENCE [LARGE SCALE GENOMIC DNA]</scope>
    <source>
        <strain evidence="2 3">XS-10</strain>
    </source>
</reference>
<proteinExistence type="predicted"/>
<dbReference type="KEGG" id="ssua:FPZ54_05290"/>
<evidence type="ECO:0000259" key="1">
    <source>
        <dbReference type="Pfam" id="PF04480"/>
    </source>
</evidence>
<dbReference type="InterPro" id="IPR007569">
    <property type="entry name" value="DUF559"/>
</dbReference>
<dbReference type="AlphaFoldDB" id="A0A518RDE2"/>
<name>A0A518RDE2_9SPHN</name>
<dbReference type="InterPro" id="IPR011335">
    <property type="entry name" value="Restrct_endonuc-II-like"/>
</dbReference>
<dbReference type="InterPro" id="IPR047216">
    <property type="entry name" value="Endonuclease_DUF559_bact"/>
</dbReference>
<dbReference type="CDD" id="cd01038">
    <property type="entry name" value="Endonuclease_DUF559"/>
    <property type="match status" value="1"/>
</dbReference>
<keyword evidence="3" id="KW-1185">Reference proteome</keyword>
<dbReference type="EMBL" id="CP042239">
    <property type="protein sequence ID" value="QDX25495.1"/>
    <property type="molecule type" value="Genomic_DNA"/>
</dbReference>
<gene>
    <name evidence="2" type="ORF">FPZ54_05290</name>
</gene>
<keyword evidence="2" id="KW-0255">Endonuclease</keyword>
<organism evidence="2 3">
    <name type="scientific">Sphingomonas suaedae</name>
    <dbReference type="NCBI Taxonomy" id="2599297"/>
    <lineage>
        <taxon>Bacteria</taxon>
        <taxon>Pseudomonadati</taxon>
        <taxon>Pseudomonadota</taxon>
        <taxon>Alphaproteobacteria</taxon>
        <taxon>Sphingomonadales</taxon>
        <taxon>Sphingomonadaceae</taxon>
        <taxon>Sphingomonas</taxon>
    </lineage>
</organism>
<dbReference type="PANTHER" id="PTHR38590:SF1">
    <property type="entry name" value="BLL0828 PROTEIN"/>
    <property type="match status" value="1"/>
</dbReference>
<keyword evidence="2" id="KW-0378">Hydrolase</keyword>
<feature type="domain" description="DUF559" evidence="1">
    <location>
        <begin position="1"/>
        <end position="99"/>
    </location>
</feature>
<dbReference type="OrthoDB" id="9798754at2"/>
<dbReference type="Gene3D" id="3.40.960.10">
    <property type="entry name" value="VSR Endonuclease"/>
    <property type="match status" value="1"/>
</dbReference>